<reference evidence="3 5" key="1">
    <citation type="submission" date="2016-02" db="EMBL/GenBank/DDBJ databases">
        <title>Draft genome sequence of Acidibacillus ferrooxidans SLC66.</title>
        <authorList>
            <person name="Oliveira G."/>
            <person name="Nancucheo I."/>
            <person name="Dall'Agnol H."/>
            <person name="Johnson B."/>
            <person name="Oliveira R."/>
            <person name="Nunes G.L."/>
            <person name="Tzotzos G."/>
            <person name="Orellana S.C."/>
            <person name="Salim A.C."/>
            <person name="Araujo F.M."/>
        </authorList>
    </citation>
    <scope>NUCLEOTIDE SEQUENCE [LARGE SCALE GENOMIC DNA]</scope>
    <source>
        <strain evidence="3 5">SLC66</strain>
    </source>
</reference>
<dbReference type="InterPro" id="IPR003788">
    <property type="entry name" value="NDUFAF7"/>
</dbReference>
<dbReference type="Pfam" id="PF02636">
    <property type="entry name" value="Methyltransf_28"/>
    <property type="match status" value="1"/>
</dbReference>
<dbReference type="AlphaFoldDB" id="A0A162RZQ7"/>
<evidence type="ECO:0000313" key="4">
    <source>
        <dbReference type="EMBL" id="OPG16244.1"/>
    </source>
</evidence>
<evidence type="ECO:0000256" key="1">
    <source>
        <dbReference type="ARBA" id="ARBA00022603"/>
    </source>
</evidence>
<keyword evidence="2" id="KW-0808">Transferase</keyword>
<dbReference type="InterPro" id="IPR029063">
    <property type="entry name" value="SAM-dependent_MTases_sf"/>
</dbReference>
<keyword evidence="1" id="KW-0489">Methyltransferase</keyword>
<name>A0A162RZQ7_9BACL</name>
<evidence type="ECO:0000313" key="3">
    <source>
        <dbReference type="EMBL" id="OAG90651.1"/>
    </source>
</evidence>
<reference evidence="4 6" key="2">
    <citation type="submission" date="2017-02" db="EMBL/GenBank/DDBJ databases">
        <title>Draft genome of Acidibacillus ferrooxidans Huett2.</title>
        <authorList>
            <person name="Schopf S."/>
        </authorList>
    </citation>
    <scope>NUCLEOTIDE SEQUENCE [LARGE SCALE GENOMIC DNA]</scope>
    <source>
        <strain evidence="4 6">Huett2</strain>
    </source>
</reference>
<dbReference type="STRING" id="1765683.B2M26_08005"/>
<dbReference type="Proteomes" id="UP000077421">
    <property type="component" value="Unassembled WGS sequence"/>
</dbReference>
<proteinExistence type="predicted"/>
<organism evidence="3 5">
    <name type="scientific">Ferroacidibacillus organovorans</name>
    <dbReference type="NCBI Taxonomy" id="1765683"/>
    <lineage>
        <taxon>Bacteria</taxon>
        <taxon>Bacillati</taxon>
        <taxon>Bacillota</taxon>
        <taxon>Bacilli</taxon>
        <taxon>Bacillales</taxon>
        <taxon>Alicyclobacillaceae</taxon>
        <taxon>Ferroacidibacillus</taxon>
    </lineage>
</organism>
<dbReference type="SUPFAM" id="SSF53335">
    <property type="entry name" value="S-adenosyl-L-methionine-dependent methyltransferases"/>
    <property type="match status" value="1"/>
</dbReference>
<comment type="caution">
    <text evidence="3">The sequence shown here is derived from an EMBL/GenBank/DDBJ whole genome shotgun (WGS) entry which is preliminary data.</text>
</comment>
<dbReference type="EMBL" id="LSUQ01000076">
    <property type="protein sequence ID" value="OAG90651.1"/>
    <property type="molecule type" value="Genomic_DNA"/>
</dbReference>
<evidence type="ECO:0000313" key="6">
    <source>
        <dbReference type="Proteomes" id="UP000190229"/>
    </source>
</evidence>
<dbReference type="Gene3D" id="3.40.50.12710">
    <property type="match status" value="1"/>
</dbReference>
<accession>A0A162RZQ7</accession>
<gene>
    <name evidence="3" type="ORF">AYW79_14090</name>
    <name evidence="4" type="ORF">B2M26_08005</name>
</gene>
<evidence type="ECO:0000313" key="5">
    <source>
        <dbReference type="Proteomes" id="UP000077421"/>
    </source>
</evidence>
<dbReference type="OrthoDB" id="9794208at2"/>
<dbReference type="GO" id="GO:0032259">
    <property type="term" value="P:methylation"/>
    <property type="evidence" value="ECO:0007669"/>
    <property type="project" value="UniProtKB-KW"/>
</dbReference>
<dbReference type="PANTHER" id="PTHR12049:SF7">
    <property type="entry name" value="PROTEIN ARGININE METHYLTRANSFERASE NDUFAF7, MITOCHONDRIAL"/>
    <property type="match status" value="1"/>
</dbReference>
<protein>
    <recommendedName>
        <fullName evidence="7">SAM-dependent methyltransferase</fullName>
    </recommendedName>
</protein>
<dbReference type="EMBL" id="MWPS01000021">
    <property type="protein sequence ID" value="OPG16244.1"/>
    <property type="molecule type" value="Genomic_DNA"/>
</dbReference>
<evidence type="ECO:0008006" key="7">
    <source>
        <dbReference type="Google" id="ProtNLM"/>
    </source>
</evidence>
<dbReference type="PANTHER" id="PTHR12049">
    <property type="entry name" value="PROTEIN ARGININE METHYLTRANSFERASE NDUFAF7, MITOCHONDRIAL"/>
    <property type="match status" value="1"/>
</dbReference>
<sequence length="373" mass="41074">MKGVPFSVFMSDALYGDFGYYMTDRNRFGRRGDFYTSAQVSPVFGRLLALQILREAPSGEPLSLVEIGCGDGDLAVALLQGLASFSEENRRIRYAAIDRSQVSLTRTRERLTAFSAQCADCRVEWSTFASMEALLAYDLTFRGAFLIGNEVLDALPCELINVDLARISDLSATAASRAVREGRMIENQRIDGTPLEIAYTGEPCREASVYAKSFVSPLVRSGHLPKAGVHHVEVPIAYRSFLQSIANTLSPREMILLDYGGETADVIAADRPRGSLRGYQHHRLVDPLSSPGDVDITYDVDFSYVREILEEVGYVVDPLTRQGSYLMGIISRANATQHVVSESEYGALKHLVMPGGLGDRFVVCVAHRDKEAV</sequence>
<dbReference type="Proteomes" id="UP000190229">
    <property type="component" value="Unassembled WGS sequence"/>
</dbReference>
<dbReference type="GO" id="GO:0035243">
    <property type="term" value="F:protein-arginine omega-N symmetric methyltransferase activity"/>
    <property type="evidence" value="ECO:0007669"/>
    <property type="project" value="TreeGrafter"/>
</dbReference>
<keyword evidence="6" id="KW-1185">Reference proteome</keyword>
<evidence type="ECO:0000256" key="2">
    <source>
        <dbReference type="ARBA" id="ARBA00022679"/>
    </source>
</evidence>
<dbReference type="RefSeq" id="WP_067567169.1">
    <property type="nucleotide sequence ID" value="NZ_LSUQ01000076.1"/>
</dbReference>
<dbReference type="InterPro" id="IPR038375">
    <property type="entry name" value="NDUFAF7_sf"/>
</dbReference>